<dbReference type="InterPro" id="IPR008308">
    <property type="entry name" value="YpbB-like"/>
</dbReference>
<dbReference type="RefSeq" id="WP_034628592.1">
    <property type="nucleotide sequence ID" value="NZ_JRJU01000010.1"/>
</dbReference>
<accession>A0A0B0IL74</accession>
<reference evidence="2 3" key="1">
    <citation type="submission" date="2014-09" db="EMBL/GenBank/DDBJ databases">
        <title>Genome sequencing and annotation of Bacillus Okhensis strain Kh10-101T.</title>
        <authorList>
            <person name="Prakash J.S."/>
        </authorList>
    </citation>
    <scope>NUCLEOTIDE SEQUENCE [LARGE SCALE GENOMIC DNA]</scope>
    <source>
        <strain evidence="3">Kh10-101T</strain>
    </source>
</reference>
<protein>
    <recommendedName>
        <fullName evidence="1">Helicase Helix-turn-helix domain-containing protein</fullName>
    </recommendedName>
</protein>
<evidence type="ECO:0000313" key="2">
    <source>
        <dbReference type="EMBL" id="KHF40376.1"/>
    </source>
</evidence>
<dbReference type="Pfam" id="PF14493">
    <property type="entry name" value="HTH_40"/>
    <property type="match status" value="1"/>
</dbReference>
<dbReference type="STRING" id="333138.LQ50_10325"/>
<keyword evidence="3" id="KW-1185">Reference proteome</keyword>
<dbReference type="EMBL" id="JRJU01000010">
    <property type="protein sequence ID" value="KHF40376.1"/>
    <property type="molecule type" value="Genomic_DNA"/>
</dbReference>
<dbReference type="InterPro" id="IPR029491">
    <property type="entry name" value="Helicase_HTH"/>
</dbReference>
<proteinExistence type="predicted"/>
<dbReference type="PIRSF" id="PIRSF021350">
    <property type="entry name" value="UCP021350"/>
    <property type="match status" value="1"/>
</dbReference>
<dbReference type="Proteomes" id="UP000030832">
    <property type="component" value="Unassembled WGS sequence"/>
</dbReference>
<dbReference type="eggNOG" id="COG4955">
    <property type="taxonomic scope" value="Bacteria"/>
</dbReference>
<evidence type="ECO:0000259" key="1">
    <source>
        <dbReference type="Pfam" id="PF14493"/>
    </source>
</evidence>
<organism evidence="2 3">
    <name type="scientific">Halalkalibacter okhensis</name>
    <dbReference type="NCBI Taxonomy" id="333138"/>
    <lineage>
        <taxon>Bacteria</taxon>
        <taxon>Bacillati</taxon>
        <taxon>Bacillota</taxon>
        <taxon>Bacilli</taxon>
        <taxon>Bacillales</taxon>
        <taxon>Bacillaceae</taxon>
        <taxon>Halalkalibacter</taxon>
    </lineage>
</organism>
<feature type="domain" description="Helicase Helix-turn-helix" evidence="1">
    <location>
        <begin position="256"/>
        <end position="344"/>
    </location>
</feature>
<evidence type="ECO:0000313" key="3">
    <source>
        <dbReference type="Proteomes" id="UP000030832"/>
    </source>
</evidence>
<name>A0A0B0IL74_9BACI</name>
<gene>
    <name evidence="2" type="ORF">LQ50_10325</name>
</gene>
<dbReference type="AlphaFoldDB" id="A0A0B0IL74"/>
<comment type="caution">
    <text evidence="2">The sequence shown here is derived from an EMBL/GenBank/DDBJ whole genome shotgun (WGS) entry which is preliminary data.</text>
</comment>
<sequence>METIRQAIVAAIIQVIGAERSIYGIFHLLKGKKSAQTIQDGAFFGVLTFFGLFPALTRELIEEDIRCLINGGYVEKVEKDRVRLTNKGIEKTKNFKMNHAFINDLQGWDYHRYAEQVWLRLALYVQSITNLSVGQNRFFPITHKIEVQDWVKKHLPKEQQKREEISQLVRIELESFLEGCLDVQALIMVLQFSGRKKMGLTKQQIADQLNFDVEKVHVIHLSTMHRLIKKVQQDNQFSYLPHFLSGFNTPFVLTESARVTNDLLEKGHSIDQISQIRKLKRNTIEDHIVEIAIQNPHFSIRPYVPLEVEEWVTTISDTLQTTRLRDLKEKIPFEVDYFVIRLALARKKVKHGA</sequence>
<dbReference type="OrthoDB" id="2354672at2"/>